<evidence type="ECO:0000256" key="26">
    <source>
        <dbReference type="SAM" id="Phobius"/>
    </source>
</evidence>
<evidence type="ECO:0000259" key="29">
    <source>
        <dbReference type="PROSITE" id="PS50835"/>
    </source>
</evidence>
<evidence type="ECO:0000256" key="15">
    <source>
        <dbReference type="ARBA" id="ARBA00023137"/>
    </source>
</evidence>
<feature type="binding site" evidence="23">
    <location>
        <begin position="423"/>
        <end position="429"/>
    </location>
    <ligand>
        <name>ATP</name>
        <dbReference type="ChEBI" id="CHEBI:30616"/>
    </ligand>
</feature>
<dbReference type="GO" id="GO:0005524">
    <property type="term" value="F:ATP binding"/>
    <property type="evidence" value="ECO:0007669"/>
    <property type="project" value="UniProtKB-UniRule"/>
</dbReference>
<evidence type="ECO:0000313" key="30">
    <source>
        <dbReference type="EMBL" id="KAH0499930.1"/>
    </source>
</evidence>
<dbReference type="Pfam" id="PF07714">
    <property type="entry name" value="PK_Tyr_Ser-Thr"/>
    <property type="match status" value="1"/>
</dbReference>
<keyword evidence="6 26" id="KW-0812">Transmembrane</keyword>
<evidence type="ECO:0000256" key="5">
    <source>
        <dbReference type="ARBA" id="ARBA00022679"/>
    </source>
</evidence>
<dbReference type="EC" id="2.7.10.1" evidence="2"/>
<evidence type="ECO:0000256" key="7">
    <source>
        <dbReference type="ARBA" id="ARBA00022703"/>
    </source>
</evidence>
<evidence type="ECO:0000256" key="24">
    <source>
        <dbReference type="PIRSR" id="PIRSR000628-3"/>
    </source>
</evidence>
<dbReference type="FunFam" id="1.10.510.10:FF:000007">
    <property type="entry name" value="Fibroblast growth factor receptor"/>
    <property type="match status" value="1"/>
</dbReference>
<dbReference type="InterPro" id="IPR050122">
    <property type="entry name" value="RTK"/>
</dbReference>
<keyword evidence="8 27" id="KW-0732">Signal</keyword>
<dbReference type="GO" id="GO:0005886">
    <property type="term" value="C:plasma membrane"/>
    <property type="evidence" value="ECO:0007669"/>
    <property type="project" value="UniProtKB-SubCell"/>
</dbReference>
<organism evidence="30 31">
    <name type="scientific">Microtus ochrogaster</name>
    <name type="common">Prairie vole</name>
    <dbReference type="NCBI Taxonomy" id="79684"/>
    <lineage>
        <taxon>Eukaryota</taxon>
        <taxon>Metazoa</taxon>
        <taxon>Chordata</taxon>
        <taxon>Craniata</taxon>
        <taxon>Vertebrata</taxon>
        <taxon>Euteleostomi</taxon>
        <taxon>Mammalia</taxon>
        <taxon>Eutheria</taxon>
        <taxon>Euarchontoglires</taxon>
        <taxon>Glires</taxon>
        <taxon>Rodentia</taxon>
        <taxon>Myomorpha</taxon>
        <taxon>Muroidea</taxon>
        <taxon>Cricetidae</taxon>
        <taxon>Arvicolinae</taxon>
        <taxon>Microtus</taxon>
    </lineage>
</organism>
<keyword evidence="3" id="KW-1003">Cell membrane</keyword>
<dbReference type="PROSITE" id="PS00107">
    <property type="entry name" value="PROTEIN_KINASE_ATP"/>
    <property type="match status" value="1"/>
</dbReference>
<dbReference type="InterPro" id="IPR003598">
    <property type="entry name" value="Ig_sub2"/>
</dbReference>
<keyword evidence="10 25" id="KW-0547">Nucleotide-binding</keyword>
<dbReference type="PANTHER" id="PTHR24416:SF505">
    <property type="entry name" value="FIBROBLAST GROWTH FACTOR RECEPTOR 3"/>
    <property type="match status" value="1"/>
</dbReference>
<gene>
    <name evidence="30" type="ORF">LTLLF_203855</name>
</gene>
<keyword evidence="17 30" id="KW-0675">Receptor</keyword>
<evidence type="ECO:0000256" key="25">
    <source>
        <dbReference type="PROSITE-ProRule" id="PRU10141"/>
    </source>
</evidence>
<feature type="domain" description="Protein kinase" evidence="28">
    <location>
        <begin position="417"/>
        <end position="666"/>
    </location>
</feature>
<evidence type="ECO:0000256" key="2">
    <source>
        <dbReference type="ARBA" id="ARBA00011902"/>
    </source>
</evidence>
<dbReference type="FunFam" id="3.30.200.20:FF:000011">
    <property type="entry name" value="Fibroblast growth factor receptor"/>
    <property type="match status" value="1"/>
</dbReference>
<dbReference type="PIRSF" id="PIRSF000628">
    <property type="entry name" value="FGFR"/>
    <property type="match status" value="1"/>
</dbReference>
<evidence type="ECO:0000256" key="9">
    <source>
        <dbReference type="ARBA" id="ARBA00022737"/>
    </source>
</evidence>
<dbReference type="Pfam" id="PF13927">
    <property type="entry name" value="Ig_3"/>
    <property type="match status" value="1"/>
</dbReference>
<evidence type="ECO:0000256" key="21">
    <source>
        <dbReference type="ARBA" id="ARBA00051243"/>
    </source>
</evidence>
<dbReference type="GO" id="GO:0017134">
    <property type="term" value="F:fibroblast growth factor binding"/>
    <property type="evidence" value="ECO:0007669"/>
    <property type="project" value="TreeGrafter"/>
</dbReference>
<feature type="transmembrane region" description="Helical" evidence="26">
    <location>
        <begin position="328"/>
        <end position="348"/>
    </location>
</feature>
<feature type="domain" description="Ig-like" evidence="29">
    <location>
        <begin position="204"/>
        <end position="294"/>
    </location>
</feature>
<dbReference type="InterPro" id="IPR017441">
    <property type="entry name" value="Protein_kinase_ATP_BS"/>
</dbReference>
<comment type="caution">
    <text evidence="30">The sequence shown here is derived from an EMBL/GenBank/DDBJ whole genome shotgun (WGS) entry which is preliminary data.</text>
</comment>
<dbReference type="InterPro" id="IPR013098">
    <property type="entry name" value="Ig_I-set"/>
</dbReference>
<dbReference type="InterPro" id="IPR036179">
    <property type="entry name" value="Ig-like_dom_sf"/>
</dbReference>
<proteinExistence type="predicted"/>
<dbReference type="InterPro" id="IPR000719">
    <property type="entry name" value="Prot_kinase_dom"/>
</dbReference>
<dbReference type="Proteomes" id="UP000710432">
    <property type="component" value="Unassembled WGS sequence"/>
</dbReference>
<keyword evidence="19" id="KW-0393">Immunoglobulin domain</keyword>
<dbReference type="GO" id="GO:0005007">
    <property type="term" value="F:fibroblast growth factor receptor activity"/>
    <property type="evidence" value="ECO:0007669"/>
    <property type="project" value="InterPro"/>
</dbReference>
<keyword evidence="16 24" id="KW-1015">Disulfide bond</keyword>
<feature type="binding site" evidence="23 25">
    <location>
        <position position="453"/>
    </location>
    <ligand>
        <name>ATP</name>
        <dbReference type="ChEBI" id="CHEBI:30616"/>
    </ligand>
</feature>
<dbReference type="SUPFAM" id="SSF56112">
    <property type="entry name" value="Protein kinase-like (PK-like)"/>
    <property type="match status" value="1"/>
</dbReference>
<keyword evidence="9" id="KW-0677">Repeat</keyword>
<dbReference type="Gene3D" id="2.60.40.10">
    <property type="entry name" value="Immunoglobulins"/>
    <property type="match status" value="2"/>
</dbReference>
<reference evidence="30" key="1">
    <citation type="submission" date="2020-03" db="EMBL/GenBank/DDBJ databases">
        <title>Studies in the Genomics of Life Span.</title>
        <authorList>
            <person name="Glass D."/>
        </authorList>
    </citation>
    <scope>NUCLEOTIDE SEQUENCE</scope>
    <source>
        <strain evidence="30">LTLLF</strain>
        <tissue evidence="30">Muscle</tissue>
    </source>
</reference>
<evidence type="ECO:0000256" key="8">
    <source>
        <dbReference type="ARBA" id="ARBA00022729"/>
    </source>
</evidence>
<evidence type="ECO:0000256" key="27">
    <source>
        <dbReference type="SAM" id="SignalP"/>
    </source>
</evidence>
<evidence type="ECO:0000256" key="13">
    <source>
        <dbReference type="ARBA" id="ARBA00022989"/>
    </source>
</evidence>
<evidence type="ECO:0000256" key="18">
    <source>
        <dbReference type="ARBA" id="ARBA00023180"/>
    </source>
</evidence>
<keyword evidence="4" id="KW-0597">Phosphoprotein</keyword>
<feature type="active site" description="Proton acceptor" evidence="22">
    <location>
        <position position="560"/>
    </location>
</feature>
<keyword evidence="7" id="KW-0053">Apoptosis</keyword>
<feature type="domain" description="Ig-like" evidence="29">
    <location>
        <begin position="107"/>
        <end position="195"/>
    </location>
</feature>
<keyword evidence="12 23" id="KW-0067">ATP-binding</keyword>
<sequence>MGVLACLLVLCIVVGTRAASRPPSTEQRLVRKLPELIASHRILVGPQRLQVLNISHDDAGVYMCQQQLTQNVLCHFTVHVTDAPSSGDEEDGENVAEDTGAPYWTRPDRMDMKLLAVPATSMVRFHCAAADNPTPSISWLKNGKEFRGEHHMGGIRLRHRHWSLVMESVVPSDSGYYTCVVQNKFGSIQQTYTLDVLERFPHRPILQAGLPENQTATLGSDVEFLCKVYSDAQPHIQWLKHVEVNVSKTGPDGKPYVIVLKTSGINTSNKELEVLSLCNITFEDSGEYTCLAGNYFGFSHHSAWLEVLPAERELAERSVAGSLSAGTISFWVGFSILILIATVTLCYLRRVSRKNLRSPNVDNSFCFTPEQQLTSMNSDIPLVHIVHPVSREHTVTASISELELPADPKWEISRTRLTLGNSLGEGFFGQVFMAEAVGFNMDNTDKPVTVAVKMLKDDANDRDLLDLVSEMEMMKAIGKHKNIINLLGACTQGGPLYVLMEYAAKGNLRELLRAQRPLSMEYYGASRLPEKQLTRKDLVSCAYQVARGMEYLGTWLLRRDLAARNVLVTEDNVMKIADFGLARDVHNLECYKKTTDGRLPVKWMAPESLFDGVYTHQSDVWSFGVLLWEIFRLGGSPYPGIPVEELFKLLKDGYRMHKPSNCTHDL</sequence>
<dbReference type="Gene3D" id="6.10.250.1740">
    <property type="match status" value="1"/>
</dbReference>
<evidence type="ECO:0000256" key="1">
    <source>
        <dbReference type="ARBA" id="ARBA00004251"/>
    </source>
</evidence>
<evidence type="ECO:0000256" key="12">
    <source>
        <dbReference type="ARBA" id="ARBA00022840"/>
    </source>
</evidence>
<comment type="catalytic activity">
    <reaction evidence="21">
        <text>L-tyrosyl-[protein] + ATP = O-phospho-L-tyrosyl-[protein] + ADP + H(+)</text>
        <dbReference type="Rhea" id="RHEA:10596"/>
        <dbReference type="Rhea" id="RHEA-COMP:10136"/>
        <dbReference type="Rhea" id="RHEA-COMP:20101"/>
        <dbReference type="ChEBI" id="CHEBI:15378"/>
        <dbReference type="ChEBI" id="CHEBI:30616"/>
        <dbReference type="ChEBI" id="CHEBI:46858"/>
        <dbReference type="ChEBI" id="CHEBI:61978"/>
        <dbReference type="ChEBI" id="CHEBI:456216"/>
        <dbReference type="EC" id="2.7.10.1"/>
    </reaction>
</comment>
<dbReference type="InterPro" id="IPR003599">
    <property type="entry name" value="Ig_sub"/>
</dbReference>
<name>A0A8J6KJ05_MICOH</name>
<dbReference type="GO" id="GO:0008284">
    <property type="term" value="P:positive regulation of cell population proliferation"/>
    <property type="evidence" value="ECO:0007669"/>
    <property type="project" value="InterPro"/>
</dbReference>
<evidence type="ECO:0000256" key="14">
    <source>
        <dbReference type="ARBA" id="ARBA00023136"/>
    </source>
</evidence>
<keyword evidence="11" id="KW-0418">Kinase</keyword>
<dbReference type="GO" id="GO:0006915">
    <property type="term" value="P:apoptotic process"/>
    <property type="evidence" value="ECO:0007669"/>
    <property type="project" value="UniProtKB-KW"/>
</dbReference>
<keyword evidence="13 26" id="KW-1133">Transmembrane helix</keyword>
<dbReference type="SMART" id="SM00408">
    <property type="entry name" value="IGc2"/>
    <property type="match status" value="2"/>
</dbReference>
<dbReference type="PANTHER" id="PTHR24416">
    <property type="entry name" value="TYROSINE-PROTEIN KINASE RECEPTOR"/>
    <property type="match status" value="1"/>
</dbReference>
<evidence type="ECO:0000259" key="28">
    <source>
        <dbReference type="PROSITE" id="PS50011"/>
    </source>
</evidence>
<feature type="binding site" evidence="23">
    <location>
        <begin position="501"/>
        <end position="503"/>
    </location>
    <ligand>
        <name>ATP</name>
        <dbReference type="ChEBI" id="CHEBI:30616"/>
    </ligand>
</feature>
<comment type="subcellular location">
    <subcellularLocation>
        <location evidence="1">Cell membrane</location>
        <topology evidence="1">Single-pass type I membrane protein</topology>
    </subcellularLocation>
</comment>
<feature type="binding site" evidence="23">
    <location>
        <position position="564"/>
    </location>
    <ligand>
        <name>ATP</name>
        <dbReference type="ChEBI" id="CHEBI:30616"/>
    </ligand>
</feature>
<keyword evidence="14 26" id="KW-0472">Membrane</keyword>
<dbReference type="InterPro" id="IPR001245">
    <property type="entry name" value="Ser-Thr/Tyr_kinase_cat_dom"/>
</dbReference>
<dbReference type="Pfam" id="PF07679">
    <property type="entry name" value="I-set"/>
    <property type="match status" value="1"/>
</dbReference>
<dbReference type="InterPro" id="IPR013783">
    <property type="entry name" value="Ig-like_fold"/>
</dbReference>
<evidence type="ECO:0000256" key="4">
    <source>
        <dbReference type="ARBA" id="ARBA00022553"/>
    </source>
</evidence>
<protein>
    <recommendedName>
        <fullName evidence="20">Fibroblast growth factor receptor 3</fullName>
        <ecNumber evidence="2">2.7.10.1</ecNumber>
    </recommendedName>
</protein>
<feature type="binding site" evidence="23">
    <location>
        <position position="578"/>
    </location>
    <ligand>
        <name>ATP</name>
        <dbReference type="ChEBI" id="CHEBI:30616"/>
    </ligand>
</feature>
<evidence type="ECO:0000256" key="20">
    <source>
        <dbReference type="ARBA" id="ARBA00039657"/>
    </source>
</evidence>
<feature type="disulfide bond" evidence="24">
    <location>
        <begin position="127"/>
        <end position="179"/>
    </location>
</feature>
<feature type="signal peptide" evidence="27">
    <location>
        <begin position="1"/>
        <end position="18"/>
    </location>
</feature>
<dbReference type="Gene3D" id="1.10.510.10">
    <property type="entry name" value="Transferase(Phosphotransferase) domain 1"/>
    <property type="match status" value="1"/>
</dbReference>
<accession>A0A8J6KJ05</accession>
<dbReference type="GO" id="GO:0043410">
    <property type="term" value="P:positive regulation of MAPK cascade"/>
    <property type="evidence" value="ECO:0007669"/>
    <property type="project" value="TreeGrafter"/>
</dbReference>
<evidence type="ECO:0000256" key="10">
    <source>
        <dbReference type="ARBA" id="ARBA00022741"/>
    </source>
</evidence>
<dbReference type="InterPro" id="IPR007110">
    <property type="entry name" value="Ig-like_dom"/>
</dbReference>
<dbReference type="SMART" id="SM00409">
    <property type="entry name" value="IG"/>
    <property type="match status" value="3"/>
</dbReference>
<evidence type="ECO:0000256" key="19">
    <source>
        <dbReference type="ARBA" id="ARBA00023319"/>
    </source>
</evidence>
<dbReference type="EMBL" id="JAATJU010028199">
    <property type="protein sequence ID" value="KAH0499930.1"/>
    <property type="molecule type" value="Genomic_DNA"/>
</dbReference>
<dbReference type="SUPFAM" id="SSF48726">
    <property type="entry name" value="Immunoglobulin"/>
    <property type="match status" value="2"/>
</dbReference>
<dbReference type="PROSITE" id="PS50835">
    <property type="entry name" value="IG_LIKE"/>
    <property type="match status" value="2"/>
</dbReference>
<dbReference type="PRINTS" id="PR00109">
    <property type="entry name" value="TYRKINASE"/>
</dbReference>
<dbReference type="Gene3D" id="3.30.200.20">
    <property type="entry name" value="Phosphorylase Kinase, domain 1"/>
    <property type="match status" value="1"/>
</dbReference>
<dbReference type="PROSITE" id="PS50011">
    <property type="entry name" value="PROTEIN_KINASE_DOM"/>
    <property type="match status" value="1"/>
</dbReference>
<dbReference type="AlphaFoldDB" id="A0A8J6KJ05"/>
<keyword evidence="18" id="KW-0325">Glycoprotein</keyword>
<dbReference type="FunFam" id="2.60.40.10:FF:000020">
    <property type="entry name" value="Fibroblast growth factor receptor"/>
    <property type="match status" value="1"/>
</dbReference>
<evidence type="ECO:0000256" key="6">
    <source>
        <dbReference type="ARBA" id="ARBA00022692"/>
    </source>
</evidence>
<feature type="chain" id="PRO_5035168849" description="Fibroblast growth factor receptor 3" evidence="27">
    <location>
        <begin position="19"/>
        <end position="666"/>
    </location>
</feature>
<dbReference type="InterPro" id="IPR016248">
    <property type="entry name" value="FGF_rcpt_fam"/>
</dbReference>
<feature type="disulfide bond" evidence="24">
    <location>
        <begin position="226"/>
        <end position="290"/>
    </location>
</feature>
<keyword evidence="15" id="KW-0829">Tyrosine-protein kinase</keyword>
<evidence type="ECO:0000256" key="22">
    <source>
        <dbReference type="PIRSR" id="PIRSR000628-1"/>
    </source>
</evidence>
<evidence type="ECO:0000256" key="3">
    <source>
        <dbReference type="ARBA" id="ARBA00022475"/>
    </source>
</evidence>
<evidence type="ECO:0000256" key="23">
    <source>
        <dbReference type="PIRSR" id="PIRSR000628-2"/>
    </source>
</evidence>
<feature type="binding site" evidence="23">
    <location>
        <position position="507"/>
    </location>
    <ligand>
        <name>ATP</name>
        <dbReference type="ChEBI" id="CHEBI:30616"/>
    </ligand>
</feature>
<evidence type="ECO:0000313" key="31">
    <source>
        <dbReference type="Proteomes" id="UP000710432"/>
    </source>
</evidence>
<dbReference type="FunFam" id="2.60.40.10:FF:000016">
    <property type="entry name" value="Fibroblast growth factor receptor"/>
    <property type="match status" value="1"/>
</dbReference>
<dbReference type="InterPro" id="IPR011009">
    <property type="entry name" value="Kinase-like_dom_sf"/>
</dbReference>
<dbReference type="GO" id="GO:0043235">
    <property type="term" value="C:receptor complex"/>
    <property type="evidence" value="ECO:0007669"/>
    <property type="project" value="TreeGrafter"/>
</dbReference>
<keyword evidence="5" id="KW-0808">Transferase</keyword>
<evidence type="ECO:0000256" key="17">
    <source>
        <dbReference type="ARBA" id="ARBA00023170"/>
    </source>
</evidence>
<evidence type="ECO:0000256" key="11">
    <source>
        <dbReference type="ARBA" id="ARBA00022777"/>
    </source>
</evidence>
<evidence type="ECO:0000256" key="16">
    <source>
        <dbReference type="ARBA" id="ARBA00023157"/>
    </source>
</evidence>